<evidence type="ECO:0000313" key="2">
    <source>
        <dbReference type="Proteomes" id="UP001165082"/>
    </source>
</evidence>
<protein>
    <submittedName>
        <fullName evidence="1">Uncharacterized protein</fullName>
    </submittedName>
</protein>
<accession>A0A9W7A1J3</accession>
<evidence type="ECO:0000313" key="1">
    <source>
        <dbReference type="EMBL" id="GMH61811.1"/>
    </source>
</evidence>
<dbReference type="Proteomes" id="UP001165082">
    <property type="component" value="Unassembled WGS sequence"/>
</dbReference>
<dbReference type="AlphaFoldDB" id="A0A9W7A1J3"/>
<proteinExistence type="predicted"/>
<comment type="caution">
    <text evidence="1">The sequence shown here is derived from an EMBL/GenBank/DDBJ whole genome shotgun (WGS) entry which is preliminary data.</text>
</comment>
<sequence length="70" mass="7984">MVFSMSFMTEDDLAREEEEIGGEMVELEEGSFLYIHRSAFMKLLGSSCQLDVKGEVEFIDKEGFKINPNV</sequence>
<organism evidence="1 2">
    <name type="scientific">Triparma retinervis</name>
    <dbReference type="NCBI Taxonomy" id="2557542"/>
    <lineage>
        <taxon>Eukaryota</taxon>
        <taxon>Sar</taxon>
        <taxon>Stramenopiles</taxon>
        <taxon>Ochrophyta</taxon>
        <taxon>Bolidophyceae</taxon>
        <taxon>Parmales</taxon>
        <taxon>Triparmaceae</taxon>
        <taxon>Triparma</taxon>
    </lineage>
</organism>
<keyword evidence="2" id="KW-1185">Reference proteome</keyword>
<name>A0A9W7A1J3_9STRA</name>
<dbReference type="OrthoDB" id="43752at2759"/>
<reference evidence="1" key="1">
    <citation type="submission" date="2022-07" db="EMBL/GenBank/DDBJ databases">
        <title>Genome analysis of Parmales, a sister group of diatoms, reveals the evolutionary specialization of diatoms from phago-mixotrophs to photoautotrophs.</title>
        <authorList>
            <person name="Ban H."/>
            <person name="Sato S."/>
            <person name="Yoshikawa S."/>
            <person name="Kazumasa Y."/>
            <person name="Nakamura Y."/>
            <person name="Ichinomiya M."/>
            <person name="Saitoh K."/>
            <person name="Sato N."/>
            <person name="Blanc-Mathieu R."/>
            <person name="Endo H."/>
            <person name="Kuwata A."/>
            <person name="Ogata H."/>
        </authorList>
    </citation>
    <scope>NUCLEOTIDE SEQUENCE</scope>
</reference>
<gene>
    <name evidence="1" type="ORF">TrRE_jg10547</name>
</gene>
<dbReference type="EMBL" id="BRXZ01001085">
    <property type="protein sequence ID" value="GMH61811.1"/>
    <property type="molecule type" value="Genomic_DNA"/>
</dbReference>